<dbReference type="GO" id="GO:0016226">
    <property type="term" value="P:iron-sulfur cluster assembly"/>
    <property type="evidence" value="ECO:0007669"/>
    <property type="project" value="InterPro"/>
</dbReference>
<dbReference type="STRING" id="469378.Ccur_12900"/>
<name>C7ML21_CRYCD</name>
<dbReference type="Proteomes" id="UP000000954">
    <property type="component" value="Chromosome"/>
</dbReference>
<dbReference type="InterPro" id="IPR037284">
    <property type="entry name" value="SUF_FeS_clus_asmbl_SufBD_sf"/>
</dbReference>
<gene>
    <name evidence="3" type="ordered locus">Ccur_12900</name>
</gene>
<dbReference type="EMBL" id="CP001682">
    <property type="protein sequence ID" value="ACU94968.1"/>
    <property type="molecule type" value="Genomic_DNA"/>
</dbReference>
<dbReference type="AlphaFoldDB" id="C7ML21"/>
<dbReference type="HOGENOM" id="CLU_026231_2_1_11"/>
<protein>
    <submittedName>
        <fullName evidence="3">ABC-type transport system involved in Fe-S cluster assembly, permease component</fullName>
    </submittedName>
</protein>
<accession>C7ML21</accession>
<dbReference type="eggNOG" id="COG0719">
    <property type="taxonomic scope" value="Bacteria"/>
</dbReference>
<dbReference type="KEGG" id="ccu:Ccur_12900"/>
<evidence type="ECO:0000256" key="1">
    <source>
        <dbReference type="SAM" id="MobiDB-lite"/>
    </source>
</evidence>
<dbReference type="InterPro" id="IPR000825">
    <property type="entry name" value="SUF_FeS_clus_asmbl_SufBD_core"/>
</dbReference>
<evidence type="ECO:0000313" key="3">
    <source>
        <dbReference type="EMBL" id="ACU94968.1"/>
    </source>
</evidence>
<organism evidence="3 4">
    <name type="scientific">Cryptobacterium curtum (strain ATCC 700683 / DSM 15641 / CCUG 43107 / 12-3)</name>
    <dbReference type="NCBI Taxonomy" id="469378"/>
    <lineage>
        <taxon>Bacteria</taxon>
        <taxon>Bacillati</taxon>
        <taxon>Actinomycetota</taxon>
        <taxon>Coriobacteriia</taxon>
        <taxon>Eggerthellales</taxon>
        <taxon>Eggerthellaceae</taxon>
        <taxon>Cryptobacterium</taxon>
    </lineage>
</organism>
<reference evidence="3 4" key="1">
    <citation type="journal article" date="2009" name="Stand. Genomic Sci.">
        <title>Complete genome sequence of Cryptobacterium curtum type strain (12-3).</title>
        <authorList>
            <person name="Mavrommatis K."/>
            <person name="Pukall R."/>
            <person name="Rohde C."/>
            <person name="Chen F."/>
            <person name="Sims D."/>
            <person name="Brettin T."/>
            <person name="Kuske C."/>
            <person name="Detter J.C."/>
            <person name="Han C."/>
            <person name="Lapidus A."/>
            <person name="Copeland A."/>
            <person name="Glavina Del Rio T."/>
            <person name="Nolan M."/>
            <person name="Lucas S."/>
            <person name="Tice H."/>
            <person name="Cheng J.F."/>
            <person name="Bruce D."/>
            <person name="Goodwin L."/>
            <person name="Pitluck S."/>
            <person name="Ovchinnikova G."/>
            <person name="Pati A."/>
            <person name="Ivanova N."/>
            <person name="Chen A."/>
            <person name="Palaniappan K."/>
            <person name="Chain P."/>
            <person name="D'haeseleer P."/>
            <person name="Goker M."/>
            <person name="Bristow J."/>
            <person name="Eisen J.A."/>
            <person name="Markowitz V."/>
            <person name="Hugenholtz P."/>
            <person name="Rohde M."/>
            <person name="Klenk H.P."/>
            <person name="Kyrpides N.C."/>
        </authorList>
    </citation>
    <scope>NUCLEOTIDE SEQUENCE [LARGE SCALE GENOMIC DNA]</scope>
    <source>
        <strain evidence="4">ATCC 700683 / DSM 15641 / 12-3</strain>
    </source>
</reference>
<dbReference type="OrthoDB" id="9803529at2"/>
<feature type="region of interest" description="Disordered" evidence="1">
    <location>
        <begin position="169"/>
        <end position="193"/>
    </location>
</feature>
<evidence type="ECO:0000313" key="4">
    <source>
        <dbReference type="Proteomes" id="UP000000954"/>
    </source>
</evidence>
<dbReference type="PANTHER" id="PTHR43575">
    <property type="entry name" value="PROTEIN ABCI7, CHLOROPLASTIC"/>
    <property type="match status" value="1"/>
</dbReference>
<dbReference type="RefSeq" id="WP_015778831.1">
    <property type="nucleotide sequence ID" value="NC_013170.1"/>
</dbReference>
<dbReference type="SUPFAM" id="SSF101960">
    <property type="entry name" value="Stabilizer of iron transporter SufD"/>
    <property type="match status" value="1"/>
</dbReference>
<keyword evidence="4" id="KW-1185">Reference proteome</keyword>
<feature type="compositionally biased region" description="Polar residues" evidence="1">
    <location>
        <begin position="1"/>
        <end position="19"/>
    </location>
</feature>
<proteinExistence type="predicted"/>
<feature type="region of interest" description="Disordered" evidence="1">
    <location>
        <begin position="1"/>
        <end position="21"/>
    </location>
</feature>
<dbReference type="PANTHER" id="PTHR43575:SF1">
    <property type="entry name" value="PROTEIN ABCI7, CHLOROPLASTIC"/>
    <property type="match status" value="1"/>
</dbReference>
<dbReference type="Pfam" id="PF01458">
    <property type="entry name" value="SUFBD_core"/>
    <property type="match status" value="1"/>
</dbReference>
<feature type="domain" description="SUF system FeS cluster assembly SufBD core" evidence="2">
    <location>
        <begin position="205"/>
        <end position="394"/>
    </location>
</feature>
<sequence>MGTTSQDTALRTARRSQFTAEEVAASPMGDEAQILMVNRPRAITWHNLKMNEVPFKTAALVRANADSISLSASKGVVLSSGQTAFDEVLAQIEAERFESGMGPEAEAWLDRAACTTTSAVVDEGADATIDLYLDAQAQATTVAVLNVAALPEARVRVLVHVDSPAGSSTGVGVHAGGSDADIDSDSPSAGPSVTGTGICGTAGVQVRVAAAAQACVRVEFLQTLDEGFAYLENVAAFATREARIEMDETILGSDASWIGMAIDLAGAKATTGVDTHYLGHGMGKLDFNYLIVQRGTETEGLLSANGVLADESSKTLRGTIDLVRGCSGSVGREQETVLIASEGARNKTMPVILCHEDDVQGDHGATIGHVNPEQLEYLQARGLSVKQAEALFIGAQFDYAATHARTKAARTSIDRLALRVIDRRAGSENDKGEEN</sequence>
<dbReference type="InterPro" id="IPR055346">
    <property type="entry name" value="Fe-S_cluster_assembly_SufBD"/>
</dbReference>
<evidence type="ECO:0000259" key="2">
    <source>
        <dbReference type="Pfam" id="PF01458"/>
    </source>
</evidence>